<dbReference type="RefSeq" id="WP_083385809.1">
    <property type="nucleotide sequence ID" value="NZ_FRDH01000008.1"/>
</dbReference>
<accession>A0A1M7SLV9</accession>
<name>A0A1M7SLV9_9FIRM</name>
<dbReference type="AlphaFoldDB" id="A0A1M7SLV9"/>
<dbReference type="Pfam" id="PF06949">
    <property type="entry name" value="DUF1292"/>
    <property type="match status" value="1"/>
</dbReference>
<organism evidence="1 2">
    <name type="scientific">Butyrivibrio hungatei DSM 14810</name>
    <dbReference type="NCBI Taxonomy" id="1121132"/>
    <lineage>
        <taxon>Bacteria</taxon>
        <taxon>Bacillati</taxon>
        <taxon>Bacillota</taxon>
        <taxon>Clostridia</taxon>
        <taxon>Lachnospirales</taxon>
        <taxon>Lachnospiraceae</taxon>
        <taxon>Butyrivibrio</taxon>
    </lineage>
</organism>
<reference evidence="1 2" key="1">
    <citation type="submission" date="2016-12" db="EMBL/GenBank/DDBJ databases">
        <authorList>
            <person name="Song W.-J."/>
            <person name="Kurnit D.M."/>
        </authorList>
    </citation>
    <scope>NUCLEOTIDE SEQUENCE [LARGE SCALE GENOMIC DNA]</scope>
    <source>
        <strain evidence="1 2">DSM 14810</strain>
    </source>
</reference>
<sequence>MEFSKIATEMNTRIENGDQETVEIELDHGEVVNCAIMIVLTVNEKDYIVLLPLDKNGQNHDGNVWFYEFIWDGSDKEPELGYISDDAEYEAVSEAFDLYLDDVEFDELVELPEEGLDGEE</sequence>
<evidence type="ECO:0000313" key="2">
    <source>
        <dbReference type="Proteomes" id="UP000184097"/>
    </source>
</evidence>
<evidence type="ECO:0000313" key="1">
    <source>
        <dbReference type="EMBL" id="SHN59406.1"/>
    </source>
</evidence>
<evidence type="ECO:0008006" key="3">
    <source>
        <dbReference type="Google" id="ProtNLM"/>
    </source>
</evidence>
<protein>
    <recommendedName>
        <fullName evidence="3">DUF1292 domain-containing protein</fullName>
    </recommendedName>
</protein>
<dbReference type="Proteomes" id="UP000184097">
    <property type="component" value="Unassembled WGS sequence"/>
</dbReference>
<proteinExistence type="predicted"/>
<gene>
    <name evidence="1" type="ORF">SAMN02745247_02030</name>
</gene>
<dbReference type="InterPro" id="IPR009711">
    <property type="entry name" value="UPF0473"/>
</dbReference>
<dbReference type="EMBL" id="FRDH01000008">
    <property type="protein sequence ID" value="SHN59406.1"/>
    <property type="molecule type" value="Genomic_DNA"/>
</dbReference>